<keyword evidence="1" id="KW-0472">Membrane</keyword>
<dbReference type="AlphaFoldDB" id="A0A1E3KYN7"/>
<dbReference type="Proteomes" id="UP000094578">
    <property type="component" value="Unassembled WGS sequence"/>
</dbReference>
<dbReference type="RefSeq" id="WP_069329316.1">
    <property type="nucleotide sequence ID" value="NZ_MDER01000081.1"/>
</dbReference>
<keyword evidence="1" id="KW-0812">Transmembrane</keyword>
<accession>A0A1E3KYN7</accession>
<dbReference type="STRING" id="1886670.PTI45_03976"/>
<name>A0A1E3KYN7_9BACL</name>
<comment type="caution">
    <text evidence="2">The sequence shown here is derived from an EMBL/GenBank/DDBJ whole genome shotgun (WGS) entry which is preliminary data.</text>
</comment>
<dbReference type="EMBL" id="MDER01000081">
    <property type="protein sequence ID" value="ODP26658.1"/>
    <property type="molecule type" value="Genomic_DNA"/>
</dbReference>
<keyword evidence="3" id="KW-1185">Reference proteome</keyword>
<keyword evidence="1" id="KW-1133">Transmembrane helix</keyword>
<evidence type="ECO:0000313" key="3">
    <source>
        <dbReference type="Proteomes" id="UP000094578"/>
    </source>
</evidence>
<proteinExistence type="predicted"/>
<evidence type="ECO:0000313" key="2">
    <source>
        <dbReference type="EMBL" id="ODP26658.1"/>
    </source>
</evidence>
<organism evidence="2 3">
    <name type="scientific">Paenibacillus nuruki</name>
    <dbReference type="NCBI Taxonomy" id="1886670"/>
    <lineage>
        <taxon>Bacteria</taxon>
        <taxon>Bacillati</taxon>
        <taxon>Bacillota</taxon>
        <taxon>Bacilli</taxon>
        <taxon>Bacillales</taxon>
        <taxon>Paenibacillaceae</taxon>
        <taxon>Paenibacillus</taxon>
    </lineage>
</organism>
<sequence length="135" mass="16261">MLLKLIVFFLLITSGVVGLGYLCFFLYKCYRDQKREELHQNLLKTEEKLATYTWFEANLHLFIKNNSSFEVILNMVHDDHYNYIDRLDLKHAEMWNSFLNGKLQSKYILKELATEKENIKANYTQMIHKVNRGWY</sequence>
<reference evidence="2 3" key="1">
    <citation type="submission" date="2016-08" db="EMBL/GenBank/DDBJ databases">
        <title>Genome sequencing of Paenibacillus sp. TI45-13ar, isolated from Korean traditional nuruk.</title>
        <authorList>
            <person name="Kim S.-J."/>
        </authorList>
    </citation>
    <scope>NUCLEOTIDE SEQUENCE [LARGE SCALE GENOMIC DNA]</scope>
    <source>
        <strain evidence="2 3">TI45-13ar</strain>
    </source>
</reference>
<gene>
    <name evidence="2" type="ORF">PTI45_03976</name>
</gene>
<protein>
    <submittedName>
        <fullName evidence="2">Uncharacterized protein</fullName>
    </submittedName>
</protein>
<feature type="transmembrane region" description="Helical" evidence="1">
    <location>
        <begin position="6"/>
        <end position="27"/>
    </location>
</feature>
<evidence type="ECO:0000256" key="1">
    <source>
        <dbReference type="SAM" id="Phobius"/>
    </source>
</evidence>